<dbReference type="SUPFAM" id="SSF55874">
    <property type="entry name" value="ATPase domain of HSP90 chaperone/DNA topoisomerase II/histidine kinase"/>
    <property type="match status" value="1"/>
</dbReference>
<dbReference type="GO" id="GO:0000155">
    <property type="term" value="F:phosphorelay sensor kinase activity"/>
    <property type="evidence" value="ECO:0007669"/>
    <property type="project" value="InterPro"/>
</dbReference>
<evidence type="ECO:0000256" key="2">
    <source>
        <dbReference type="ARBA" id="ARBA00004651"/>
    </source>
</evidence>
<keyword evidence="5" id="KW-0808">Transferase</keyword>
<evidence type="ECO:0000313" key="13">
    <source>
        <dbReference type="EMBL" id="EIT87341.1"/>
    </source>
</evidence>
<keyword evidence="11" id="KW-0812">Transmembrane</keyword>
<dbReference type="SUPFAM" id="SSF47384">
    <property type="entry name" value="Homodimeric domain of signal transducing histidine kinase"/>
    <property type="match status" value="1"/>
</dbReference>
<dbReference type="FunFam" id="3.30.565.10:FF:000006">
    <property type="entry name" value="Sensor histidine kinase WalK"/>
    <property type="match status" value="1"/>
</dbReference>
<dbReference type="SMART" id="SM00388">
    <property type="entry name" value="HisKA"/>
    <property type="match status" value="1"/>
</dbReference>
<evidence type="ECO:0000313" key="14">
    <source>
        <dbReference type="Proteomes" id="UP000004080"/>
    </source>
</evidence>
<keyword evidence="4" id="KW-0597">Phosphoprotein</keyword>
<dbReference type="Gene3D" id="3.30.565.10">
    <property type="entry name" value="Histidine kinase-like ATPase, C-terminal domain"/>
    <property type="match status" value="1"/>
</dbReference>
<comment type="catalytic activity">
    <reaction evidence="1">
        <text>ATP + protein L-histidine = ADP + protein N-phospho-L-histidine.</text>
        <dbReference type="EC" id="2.7.13.3"/>
    </reaction>
</comment>
<dbReference type="InterPro" id="IPR005467">
    <property type="entry name" value="His_kinase_dom"/>
</dbReference>
<keyword evidence="8" id="KW-0067">ATP-binding</keyword>
<dbReference type="InterPro" id="IPR050351">
    <property type="entry name" value="BphY/WalK/GraS-like"/>
</dbReference>
<dbReference type="PRINTS" id="PR00344">
    <property type="entry name" value="BCTRLSENSOR"/>
</dbReference>
<sequence length="426" mass="48164">MLRELRKKLIRHYSGSFFITLVVVLSVLFLFVKNMLYATATEDINDILHYEKKKITGEEQMVPFTKEKDRDRGRKHAHLYYVEVIKNGKATELPRGHIARSKEEQAFRAFAESQSCCQKQGGTDEWKEKDGREEHFVYASLPLSSDSFLIVGKDISSVHEKVEHWFFVLALIGMGALVLSVIMGDRLARKAMKPIIRNVESQKAFVADASHELRTPLSIFSASLEVLAQEEKETLSEFSKETLTEMQEEVRQMSTLVDRLLLSAKMEEGGVALHKEVFSLRALIGQVLANYEKKEKHTRLHFTCDDNDFAIEADVMRMKELLYILIDNSLKYSNDSEPVTLSLTYNGGHRITLAVRDRGPGITEENLPFLFDRFYRAEKGRSKKTGGVGLGLAIAKAIVDQHGGKLSVQSTVGEGTTFTVQLVGLR</sequence>
<dbReference type="GO" id="GO:0005524">
    <property type="term" value="F:ATP binding"/>
    <property type="evidence" value="ECO:0007669"/>
    <property type="project" value="UniProtKB-KW"/>
</dbReference>
<dbReference type="CDD" id="cd00075">
    <property type="entry name" value="HATPase"/>
    <property type="match status" value="1"/>
</dbReference>
<evidence type="ECO:0000256" key="1">
    <source>
        <dbReference type="ARBA" id="ARBA00000085"/>
    </source>
</evidence>
<keyword evidence="11" id="KW-1133">Transmembrane helix</keyword>
<dbReference type="PANTHER" id="PTHR45453">
    <property type="entry name" value="PHOSPHATE REGULON SENSOR PROTEIN PHOR"/>
    <property type="match status" value="1"/>
</dbReference>
<feature type="domain" description="Histidine kinase" evidence="12">
    <location>
        <begin position="208"/>
        <end position="426"/>
    </location>
</feature>
<dbReference type="GO" id="GO:0005886">
    <property type="term" value="C:plasma membrane"/>
    <property type="evidence" value="ECO:0007669"/>
    <property type="project" value="UniProtKB-SubCell"/>
</dbReference>
<dbReference type="eggNOG" id="COG5002">
    <property type="taxonomic scope" value="Bacteria"/>
</dbReference>
<keyword evidence="7 13" id="KW-0418">Kinase</keyword>
<dbReference type="Gene3D" id="1.10.287.130">
    <property type="match status" value="1"/>
</dbReference>
<keyword evidence="9" id="KW-0902">Two-component regulatory system</keyword>
<dbReference type="RefSeq" id="WP_007200242.1">
    <property type="nucleotide sequence ID" value="NZ_AKKV01000006.1"/>
</dbReference>
<evidence type="ECO:0000256" key="7">
    <source>
        <dbReference type="ARBA" id="ARBA00022777"/>
    </source>
</evidence>
<evidence type="ECO:0000256" key="10">
    <source>
        <dbReference type="ARBA" id="ARBA00023136"/>
    </source>
</evidence>
<dbReference type="InterPro" id="IPR036097">
    <property type="entry name" value="HisK_dim/P_sf"/>
</dbReference>
<feature type="transmembrane region" description="Helical" evidence="11">
    <location>
        <begin position="164"/>
        <end position="183"/>
    </location>
</feature>
<evidence type="ECO:0000256" key="11">
    <source>
        <dbReference type="SAM" id="Phobius"/>
    </source>
</evidence>
<dbReference type="GO" id="GO:0004721">
    <property type="term" value="F:phosphoprotein phosphatase activity"/>
    <property type="evidence" value="ECO:0007669"/>
    <property type="project" value="TreeGrafter"/>
</dbReference>
<dbReference type="Proteomes" id="UP000004080">
    <property type="component" value="Unassembled WGS sequence"/>
</dbReference>
<dbReference type="InterPro" id="IPR036890">
    <property type="entry name" value="HATPase_C_sf"/>
</dbReference>
<protein>
    <recommendedName>
        <fullName evidence="3">histidine kinase</fullName>
        <ecNumber evidence="3">2.7.13.3</ecNumber>
    </recommendedName>
</protein>
<gene>
    <name evidence="13" type="ORF">A374_00679</name>
</gene>
<dbReference type="EC" id="2.7.13.3" evidence="3"/>
<accession>I8J6A0</accession>
<dbReference type="SMART" id="SM00387">
    <property type="entry name" value="HATPase_c"/>
    <property type="match status" value="1"/>
</dbReference>
<comment type="subcellular location">
    <subcellularLocation>
        <location evidence="2">Cell membrane</location>
        <topology evidence="2">Multi-pass membrane protein</topology>
    </subcellularLocation>
</comment>
<keyword evidence="14" id="KW-1185">Reference proteome</keyword>
<evidence type="ECO:0000256" key="3">
    <source>
        <dbReference type="ARBA" id="ARBA00012438"/>
    </source>
</evidence>
<evidence type="ECO:0000256" key="6">
    <source>
        <dbReference type="ARBA" id="ARBA00022741"/>
    </source>
</evidence>
<dbReference type="InterPro" id="IPR003661">
    <property type="entry name" value="HisK_dim/P_dom"/>
</dbReference>
<evidence type="ECO:0000256" key="9">
    <source>
        <dbReference type="ARBA" id="ARBA00023012"/>
    </source>
</evidence>
<evidence type="ECO:0000256" key="4">
    <source>
        <dbReference type="ARBA" id="ARBA00022553"/>
    </source>
</evidence>
<dbReference type="Pfam" id="PF02518">
    <property type="entry name" value="HATPase_c"/>
    <property type="match status" value="1"/>
</dbReference>
<name>I8J6A0_9BACL</name>
<evidence type="ECO:0000256" key="8">
    <source>
        <dbReference type="ARBA" id="ARBA00022840"/>
    </source>
</evidence>
<dbReference type="STRING" id="1196324.A374_00679"/>
<dbReference type="GO" id="GO:0016036">
    <property type="term" value="P:cellular response to phosphate starvation"/>
    <property type="evidence" value="ECO:0007669"/>
    <property type="project" value="TreeGrafter"/>
</dbReference>
<keyword evidence="10 11" id="KW-0472">Membrane</keyword>
<organism evidence="13 14">
    <name type="scientific">Fictibacillus macauensis ZFHKF-1</name>
    <dbReference type="NCBI Taxonomy" id="1196324"/>
    <lineage>
        <taxon>Bacteria</taxon>
        <taxon>Bacillati</taxon>
        <taxon>Bacillota</taxon>
        <taxon>Bacilli</taxon>
        <taxon>Bacillales</taxon>
        <taxon>Fictibacillaceae</taxon>
        <taxon>Fictibacillus</taxon>
    </lineage>
</organism>
<evidence type="ECO:0000256" key="5">
    <source>
        <dbReference type="ARBA" id="ARBA00022679"/>
    </source>
</evidence>
<dbReference type="PROSITE" id="PS50109">
    <property type="entry name" value="HIS_KIN"/>
    <property type="match status" value="1"/>
</dbReference>
<dbReference type="Pfam" id="PF00512">
    <property type="entry name" value="HisKA"/>
    <property type="match status" value="1"/>
</dbReference>
<feature type="transmembrane region" description="Helical" evidence="11">
    <location>
        <begin position="12"/>
        <end position="32"/>
    </location>
</feature>
<dbReference type="CDD" id="cd00082">
    <property type="entry name" value="HisKA"/>
    <property type="match status" value="1"/>
</dbReference>
<dbReference type="PATRIC" id="fig|1196324.3.peg.133"/>
<dbReference type="InterPro" id="IPR003594">
    <property type="entry name" value="HATPase_dom"/>
</dbReference>
<comment type="caution">
    <text evidence="13">The sequence shown here is derived from an EMBL/GenBank/DDBJ whole genome shotgun (WGS) entry which is preliminary data.</text>
</comment>
<dbReference type="EMBL" id="AKKV01000006">
    <property type="protein sequence ID" value="EIT87341.1"/>
    <property type="molecule type" value="Genomic_DNA"/>
</dbReference>
<keyword evidence="6" id="KW-0547">Nucleotide-binding</keyword>
<reference evidence="13 14" key="1">
    <citation type="journal article" date="2012" name="J. Bacteriol.">
        <title>Genome of Bacillus macauensis ZFHKF-1, a Long-Chain-Forming Bacterium.</title>
        <authorList>
            <person name="Cai L."/>
            <person name="Zhang T."/>
        </authorList>
    </citation>
    <scope>NUCLEOTIDE SEQUENCE [LARGE SCALE GENOMIC DNA]</scope>
    <source>
        <strain evidence="13 14">ZFHKF-1</strain>
    </source>
</reference>
<dbReference type="InterPro" id="IPR004358">
    <property type="entry name" value="Sig_transdc_His_kin-like_C"/>
</dbReference>
<proteinExistence type="predicted"/>
<dbReference type="PANTHER" id="PTHR45453:SF1">
    <property type="entry name" value="PHOSPHATE REGULON SENSOR PROTEIN PHOR"/>
    <property type="match status" value="1"/>
</dbReference>
<dbReference type="FunFam" id="1.10.287.130:FF:000001">
    <property type="entry name" value="Two-component sensor histidine kinase"/>
    <property type="match status" value="1"/>
</dbReference>
<dbReference type="AlphaFoldDB" id="I8J6A0"/>
<dbReference type="OrthoDB" id="9813151at2"/>
<evidence type="ECO:0000259" key="12">
    <source>
        <dbReference type="PROSITE" id="PS50109"/>
    </source>
</evidence>